<evidence type="ECO:0000313" key="2">
    <source>
        <dbReference type="EMBL" id="GBF80084.1"/>
    </source>
</evidence>
<dbReference type="RefSeq" id="WP_124973552.1">
    <property type="nucleotide sequence ID" value="NZ_BDQK01000005.1"/>
</dbReference>
<evidence type="ECO:0000313" key="3">
    <source>
        <dbReference type="Proteomes" id="UP000287247"/>
    </source>
</evidence>
<sequence>MISIDLTLKYTPIPISVQRKETEDAEALYQRIIGVMGSPTPQLVELTCEKQLEKKVAVMSDQISAVILSQKDGSTAAGRVPGFFALADSEK</sequence>
<protein>
    <recommendedName>
        <fullName evidence="1">UPF0367 protein AsFPU1_1485</fullName>
    </recommendedName>
</protein>
<dbReference type="InterPro" id="IPR020885">
    <property type="entry name" value="UPF0367"/>
</dbReference>
<dbReference type="OrthoDB" id="516864at2"/>
<reference evidence="3" key="1">
    <citation type="submission" date="2017-05" db="EMBL/GenBank/DDBJ databases">
        <title>Physiological properties and genetic analysis related to exopolysaccharide production of fresh-water unicellular cyanobacterium Aphanothece sacrum, Suizenji Nori, that has been cultured as a food source in Japan.</title>
        <authorList>
            <person name="Kanesaki Y."/>
            <person name="Yoshikawa S."/>
            <person name="Ohki K."/>
        </authorList>
    </citation>
    <scope>NUCLEOTIDE SEQUENCE [LARGE SCALE GENOMIC DNA]</scope>
    <source>
        <strain evidence="3">FPU1</strain>
    </source>
</reference>
<evidence type="ECO:0000256" key="1">
    <source>
        <dbReference type="HAMAP-Rule" id="MF_01360"/>
    </source>
</evidence>
<name>A0A401IFU4_APHSA</name>
<dbReference type="AlphaFoldDB" id="A0A401IFU4"/>
<accession>A0A401IFU4</accession>
<organism evidence="2 3">
    <name type="scientific">Aphanothece sacrum FPU1</name>
    <dbReference type="NCBI Taxonomy" id="1920663"/>
    <lineage>
        <taxon>Bacteria</taxon>
        <taxon>Bacillati</taxon>
        <taxon>Cyanobacteriota</taxon>
        <taxon>Cyanophyceae</taxon>
        <taxon>Oscillatoriophycideae</taxon>
        <taxon>Chroococcales</taxon>
        <taxon>Aphanothecaceae</taxon>
        <taxon>Aphanothece</taxon>
    </lineage>
</organism>
<proteinExistence type="inferred from homology"/>
<dbReference type="NCBIfam" id="NF010236">
    <property type="entry name" value="PRK13683.1"/>
    <property type="match status" value="1"/>
</dbReference>
<gene>
    <name evidence="2" type="ORF">AsFPU1_1485</name>
</gene>
<comment type="caution">
    <text evidence="2">The sequence shown here is derived from an EMBL/GenBank/DDBJ whole genome shotgun (WGS) entry which is preliminary data.</text>
</comment>
<dbReference type="Pfam" id="PF26132">
    <property type="entry name" value="UPF0367"/>
    <property type="match status" value="1"/>
</dbReference>
<dbReference type="HAMAP" id="MF_01360">
    <property type="entry name" value="UPF0367"/>
    <property type="match status" value="1"/>
</dbReference>
<dbReference type="EMBL" id="BDQK01000005">
    <property type="protein sequence ID" value="GBF80084.1"/>
    <property type="molecule type" value="Genomic_DNA"/>
</dbReference>
<dbReference type="Proteomes" id="UP000287247">
    <property type="component" value="Unassembled WGS sequence"/>
</dbReference>
<keyword evidence="3" id="KW-1185">Reference proteome</keyword>
<comment type="similarity">
    <text evidence="1">Belongs to the UPF0367 family.</text>
</comment>